<evidence type="ECO:0000259" key="4">
    <source>
        <dbReference type="PROSITE" id="PS50995"/>
    </source>
</evidence>
<name>A0A644WF64_9ZZZZ</name>
<keyword evidence="1" id="KW-0805">Transcription regulation</keyword>
<dbReference type="InterPro" id="IPR036390">
    <property type="entry name" value="WH_DNA-bd_sf"/>
</dbReference>
<dbReference type="PANTHER" id="PTHR42756:SF1">
    <property type="entry name" value="TRANSCRIPTIONAL REPRESSOR OF EMRAB OPERON"/>
    <property type="match status" value="1"/>
</dbReference>
<evidence type="ECO:0000256" key="1">
    <source>
        <dbReference type="ARBA" id="ARBA00023015"/>
    </source>
</evidence>
<dbReference type="Gene3D" id="1.10.10.10">
    <property type="entry name" value="Winged helix-like DNA-binding domain superfamily/Winged helix DNA-binding domain"/>
    <property type="match status" value="1"/>
</dbReference>
<dbReference type="GO" id="GO:0003677">
    <property type="term" value="F:DNA binding"/>
    <property type="evidence" value="ECO:0007669"/>
    <property type="project" value="UniProtKB-KW"/>
</dbReference>
<organism evidence="5">
    <name type="scientific">bioreactor metagenome</name>
    <dbReference type="NCBI Taxonomy" id="1076179"/>
    <lineage>
        <taxon>unclassified sequences</taxon>
        <taxon>metagenomes</taxon>
        <taxon>ecological metagenomes</taxon>
    </lineage>
</organism>
<dbReference type="SMART" id="SM00347">
    <property type="entry name" value="HTH_MARR"/>
    <property type="match status" value="1"/>
</dbReference>
<feature type="domain" description="HTH marR-type" evidence="4">
    <location>
        <begin position="7"/>
        <end position="143"/>
    </location>
</feature>
<dbReference type="SUPFAM" id="SSF46785">
    <property type="entry name" value="Winged helix' DNA-binding domain"/>
    <property type="match status" value="1"/>
</dbReference>
<dbReference type="PROSITE" id="PS50995">
    <property type="entry name" value="HTH_MARR_2"/>
    <property type="match status" value="1"/>
</dbReference>
<dbReference type="InterPro" id="IPR000835">
    <property type="entry name" value="HTH_MarR-typ"/>
</dbReference>
<dbReference type="PRINTS" id="PR00598">
    <property type="entry name" value="HTHMARR"/>
</dbReference>
<dbReference type="EMBL" id="VSSQ01000846">
    <property type="protein sequence ID" value="MPM02121.1"/>
    <property type="molecule type" value="Genomic_DNA"/>
</dbReference>
<dbReference type="InterPro" id="IPR036388">
    <property type="entry name" value="WH-like_DNA-bd_sf"/>
</dbReference>
<dbReference type="GO" id="GO:0003700">
    <property type="term" value="F:DNA-binding transcription factor activity"/>
    <property type="evidence" value="ECO:0007669"/>
    <property type="project" value="InterPro"/>
</dbReference>
<keyword evidence="3" id="KW-0804">Transcription</keyword>
<dbReference type="AlphaFoldDB" id="A0A644WF64"/>
<gene>
    <name evidence="5" type="ORF">SDC9_48366</name>
</gene>
<reference evidence="5" key="1">
    <citation type="submission" date="2019-08" db="EMBL/GenBank/DDBJ databases">
        <authorList>
            <person name="Kucharzyk K."/>
            <person name="Murdoch R.W."/>
            <person name="Higgins S."/>
            <person name="Loffler F."/>
        </authorList>
    </citation>
    <scope>NUCLEOTIDE SEQUENCE</scope>
</reference>
<dbReference type="Pfam" id="PF01047">
    <property type="entry name" value="MarR"/>
    <property type="match status" value="1"/>
</dbReference>
<sequence length="147" mass="16717">METTEKARELRESVRQLERKLGILEDGEMSCCSLTMAQCHALVEIGRAECISLIELAKLLDLDNSTMSRTVNNLVNSGMVERALDPNDRRYVTIRLTAEGDGDFREIESNMNEYYEKIYAAIPQEDRPKVLEGLRILLKAIDESECC</sequence>
<proteinExistence type="predicted"/>
<protein>
    <recommendedName>
        <fullName evidence="4">HTH marR-type domain-containing protein</fullName>
    </recommendedName>
</protein>
<accession>A0A644WF64</accession>
<evidence type="ECO:0000313" key="5">
    <source>
        <dbReference type="EMBL" id="MPM02121.1"/>
    </source>
</evidence>
<dbReference type="PANTHER" id="PTHR42756">
    <property type="entry name" value="TRANSCRIPTIONAL REGULATOR, MARR"/>
    <property type="match status" value="1"/>
</dbReference>
<keyword evidence="2" id="KW-0238">DNA-binding</keyword>
<evidence type="ECO:0000256" key="3">
    <source>
        <dbReference type="ARBA" id="ARBA00023163"/>
    </source>
</evidence>
<evidence type="ECO:0000256" key="2">
    <source>
        <dbReference type="ARBA" id="ARBA00023125"/>
    </source>
</evidence>
<comment type="caution">
    <text evidence="5">The sequence shown here is derived from an EMBL/GenBank/DDBJ whole genome shotgun (WGS) entry which is preliminary data.</text>
</comment>